<reference evidence="3" key="1">
    <citation type="submission" date="2023-07" db="EMBL/GenBank/DDBJ databases">
        <authorList>
            <consortium name="CYATHOMIX"/>
        </authorList>
    </citation>
    <scope>NUCLEOTIDE SEQUENCE</scope>
    <source>
        <strain evidence="3">N/A</strain>
    </source>
</reference>
<dbReference type="EMBL" id="CATQJL010000326">
    <property type="protein sequence ID" value="CAJ0609229.1"/>
    <property type="molecule type" value="Genomic_DNA"/>
</dbReference>
<keyword evidence="2" id="KW-0732">Signal</keyword>
<sequence length="119" mass="14126">MITIFAALALLGAAVAYHLPVYPPPRHNGELVANVKGGRSHGPFLDVFHGHRRRYLPPGYYGWPYGYPPNIVSNPFYVQRRHRRRHHDSDSRRRSDSRDRDYDRRHRRSRDSSDSRDYW</sequence>
<protein>
    <submittedName>
        <fullName evidence="3">Uncharacterized protein</fullName>
    </submittedName>
</protein>
<keyword evidence="4" id="KW-1185">Reference proteome</keyword>
<evidence type="ECO:0000256" key="2">
    <source>
        <dbReference type="SAM" id="SignalP"/>
    </source>
</evidence>
<comment type="caution">
    <text evidence="3">The sequence shown here is derived from an EMBL/GenBank/DDBJ whole genome shotgun (WGS) entry which is preliminary data.</text>
</comment>
<gene>
    <name evidence="3" type="ORF">CYNAS_LOCUS21212</name>
</gene>
<name>A0AA36MDK5_CYLNA</name>
<feature type="region of interest" description="Disordered" evidence="1">
    <location>
        <begin position="78"/>
        <end position="119"/>
    </location>
</feature>
<dbReference type="Proteomes" id="UP001176961">
    <property type="component" value="Unassembled WGS sequence"/>
</dbReference>
<evidence type="ECO:0000313" key="3">
    <source>
        <dbReference type="EMBL" id="CAJ0609229.1"/>
    </source>
</evidence>
<dbReference type="AlphaFoldDB" id="A0AA36MDK5"/>
<feature type="compositionally biased region" description="Basic and acidic residues" evidence="1">
    <location>
        <begin position="87"/>
        <end position="119"/>
    </location>
</feature>
<feature type="signal peptide" evidence="2">
    <location>
        <begin position="1"/>
        <end position="16"/>
    </location>
</feature>
<organism evidence="3 4">
    <name type="scientific">Cylicocyclus nassatus</name>
    <name type="common">Nematode worm</name>
    <dbReference type="NCBI Taxonomy" id="53992"/>
    <lineage>
        <taxon>Eukaryota</taxon>
        <taxon>Metazoa</taxon>
        <taxon>Ecdysozoa</taxon>
        <taxon>Nematoda</taxon>
        <taxon>Chromadorea</taxon>
        <taxon>Rhabditida</taxon>
        <taxon>Rhabditina</taxon>
        <taxon>Rhabditomorpha</taxon>
        <taxon>Strongyloidea</taxon>
        <taxon>Strongylidae</taxon>
        <taxon>Cylicocyclus</taxon>
    </lineage>
</organism>
<evidence type="ECO:0000256" key="1">
    <source>
        <dbReference type="SAM" id="MobiDB-lite"/>
    </source>
</evidence>
<evidence type="ECO:0000313" key="4">
    <source>
        <dbReference type="Proteomes" id="UP001176961"/>
    </source>
</evidence>
<accession>A0AA36MDK5</accession>
<proteinExistence type="predicted"/>
<feature type="chain" id="PRO_5041265175" evidence="2">
    <location>
        <begin position="17"/>
        <end position="119"/>
    </location>
</feature>